<keyword evidence="2" id="KW-1185">Reference proteome</keyword>
<evidence type="ECO:0008006" key="3">
    <source>
        <dbReference type="Google" id="ProtNLM"/>
    </source>
</evidence>
<dbReference type="PANTHER" id="PTHR14379">
    <property type="entry name" value="LIMKAIN B LKAP"/>
    <property type="match status" value="1"/>
</dbReference>
<evidence type="ECO:0000313" key="2">
    <source>
        <dbReference type="Proteomes" id="UP000489600"/>
    </source>
</evidence>
<dbReference type="OrthoDB" id="1098388at2759"/>
<reference evidence="1" key="1">
    <citation type="submission" date="2019-07" db="EMBL/GenBank/DDBJ databases">
        <authorList>
            <person name="Dittberner H."/>
        </authorList>
    </citation>
    <scope>NUCLEOTIDE SEQUENCE [LARGE SCALE GENOMIC DNA]</scope>
</reference>
<accession>A0A565BYX8</accession>
<dbReference type="CDD" id="cd10910">
    <property type="entry name" value="PIN_limkain_b1_N_like"/>
    <property type="match status" value="1"/>
</dbReference>
<sequence length="242" mass="27560">MLFKAFFWQQYIFFELELMDIPKPLALPTSFVPFLEPPPPPVFIPLEKFFEKYIAPITIGPPEINKKAVTSVFWDINKCPVPPRFYLDRVGPYIRRYMKNRGYSGRLTITVVGELTKESIFPVVSSIVSETGSSGIRNLVHGFTNSNPPPANIMVISNEETVIPPRRYNCLPTTRFEDILWAGALEDKRSETGELVCTVCDHASQGYENFITHLSSRPHERKMLDSVPNGVRMTYVTVDILT</sequence>
<gene>
    <name evidence="1" type="ORF">ANE_LOCUS17010</name>
</gene>
<dbReference type="InterPro" id="IPR024768">
    <property type="entry name" value="Marf1"/>
</dbReference>
<organism evidence="1 2">
    <name type="scientific">Arabis nemorensis</name>
    <dbReference type="NCBI Taxonomy" id="586526"/>
    <lineage>
        <taxon>Eukaryota</taxon>
        <taxon>Viridiplantae</taxon>
        <taxon>Streptophyta</taxon>
        <taxon>Embryophyta</taxon>
        <taxon>Tracheophyta</taxon>
        <taxon>Spermatophyta</taxon>
        <taxon>Magnoliopsida</taxon>
        <taxon>eudicotyledons</taxon>
        <taxon>Gunneridae</taxon>
        <taxon>Pentapetalae</taxon>
        <taxon>rosids</taxon>
        <taxon>malvids</taxon>
        <taxon>Brassicales</taxon>
        <taxon>Brassicaceae</taxon>
        <taxon>Arabideae</taxon>
        <taxon>Arabis</taxon>
    </lineage>
</organism>
<dbReference type="EMBL" id="CABITT030000005">
    <property type="protein sequence ID" value="VVB06566.1"/>
    <property type="molecule type" value="Genomic_DNA"/>
</dbReference>
<evidence type="ECO:0000313" key="1">
    <source>
        <dbReference type="EMBL" id="VVB06566.1"/>
    </source>
</evidence>
<protein>
    <recommendedName>
        <fullName evidence="3">NYN domain-containing protein</fullName>
    </recommendedName>
</protein>
<dbReference type="GO" id="GO:0005777">
    <property type="term" value="C:peroxisome"/>
    <property type="evidence" value="ECO:0007669"/>
    <property type="project" value="InterPro"/>
</dbReference>
<dbReference type="Proteomes" id="UP000489600">
    <property type="component" value="Unassembled WGS sequence"/>
</dbReference>
<dbReference type="AlphaFoldDB" id="A0A565BYX8"/>
<dbReference type="PANTHER" id="PTHR14379:SF19">
    <property type="entry name" value="ENDONUCLEASE OR GLYCOSYL HYDROLASE-RELATED"/>
    <property type="match status" value="1"/>
</dbReference>
<comment type="caution">
    <text evidence="1">The sequence shown here is derived from an EMBL/GenBank/DDBJ whole genome shotgun (WGS) entry which is preliminary data.</text>
</comment>
<proteinExistence type="predicted"/>
<dbReference type="GO" id="GO:0010468">
    <property type="term" value="P:regulation of gene expression"/>
    <property type="evidence" value="ECO:0007669"/>
    <property type="project" value="InterPro"/>
</dbReference>
<name>A0A565BYX8_9BRAS</name>